<evidence type="ECO:0000256" key="4">
    <source>
        <dbReference type="ARBA" id="ARBA00022840"/>
    </source>
</evidence>
<proteinExistence type="inferred from homology"/>
<protein>
    <recommendedName>
        <fullName evidence="6">Ig-like domain-containing protein</fullName>
    </recommendedName>
</protein>
<feature type="domain" description="Ig-like" evidence="6">
    <location>
        <begin position="24"/>
        <end position="113"/>
    </location>
</feature>
<sequence>MKVQPRSEIGSAPAHLGINFKAAPSFEVALSDQAVLEGQDVVLRIRVKGEPKPIVHWLKNRHPIKYGRRISAIEEEDGSFCLHIRMVECSDAGYYACKAINEYGTKQCEAKLDVQGTLGSHRA</sequence>
<dbReference type="SUPFAM" id="SSF48726">
    <property type="entry name" value="Immunoglobulin"/>
    <property type="match status" value="1"/>
</dbReference>
<keyword evidence="4" id="KW-0067">ATP-binding</keyword>
<keyword evidence="3" id="KW-0547">Nucleotide-binding</keyword>
<dbReference type="PANTHER" id="PTHR47633">
    <property type="entry name" value="IMMUNOGLOBULIN"/>
    <property type="match status" value="1"/>
</dbReference>
<evidence type="ECO:0000256" key="5">
    <source>
        <dbReference type="ARBA" id="ARBA00023319"/>
    </source>
</evidence>
<dbReference type="PROSITE" id="PS50835">
    <property type="entry name" value="IG_LIKE"/>
    <property type="match status" value="1"/>
</dbReference>
<dbReference type="Gene3D" id="2.60.40.10">
    <property type="entry name" value="Immunoglobulins"/>
    <property type="match status" value="1"/>
</dbReference>
<dbReference type="Pfam" id="PF07679">
    <property type="entry name" value="I-set"/>
    <property type="match status" value="1"/>
</dbReference>
<evidence type="ECO:0000256" key="3">
    <source>
        <dbReference type="ARBA" id="ARBA00022741"/>
    </source>
</evidence>
<evidence type="ECO:0000313" key="7">
    <source>
        <dbReference type="Ensembl" id="ENSSMRP00000013987.1"/>
    </source>
</evidence>
<accession>A0A8D0C4C6</accession>
<dbReference type="Ensembl" id="ENSSMRT00000016282.1">
    <property type="protein sequence ID" value="ENSSMRP00000013987.1"/>
    <property type="gene ID" value="ENSSMRG00000010869.1"/>
</dbReference>
<evidence type="ECO:0000259" key="6">
    <source>
        <dbReference type="PROSITE" id="PS50835"/>
    </source>
</evidence>
<keyword evidence="5" id="KW-0393">Immunoglobulin domain</keyword>
<keyword evidence="2" id="KW-0677">Repeat</keyword>
<dbReference type="PANTHER" id="PTHR47633:SF4">
    <property type="entry name" value="MYOPALLADIN ISOFORM X1"/>
    <property type="match status" value="1"/>
</dbReference>
<dbReference type="GeneTree" id="ENSGT00940000163418"/>
<dbReference type="Proteomes" id="UP000694421">
    <property type="component" value="Unplaced"/>
</dbReference>
<keyword evidence="8" id="KW-1185">Reference proteome</keyword>
<dbReference type="SMART" id="SM00408">
    <property type="entry name" value="IGc2"/>
    <property type="match status" value="1"/>
</dbReference>
<dbReference type="InterPro" id="IPR003599">
    <property type="entry name" value="Ig_sub"/>
</dbReference>
<organism evidence="7 8">
    <name type="scientific">Salvator merianae</name>
    <name type="common">Argentine black and white tegu</name>
    <name type="synonym">Tupinambis merianae</name>
    <dbReference type="NCBI Taxonomy" id="96440"/>
    <lineage>
        <taxon>Eukaryota</taxon>
        <taxon>Metazoa</taxon>
        <taxon>Chordata</taxon>
        <taxon>Craniata</taxon>
        <taxon>Vertebrata</taxon>
        <taxon>Euteleostomi</taxon>
        <taxon>Lepidosauria</taxon>
        <taxon>Squamata</taxon>
        <taxon>Bifurcata</taxon>
        <taxon>Unidentata</taxon>
        <taxon>Episquamata</taxon>
        <taxon>Laterata</taxon>
        <taxon>Teiioidea</taxon>
        <taxon>Teiidae</taxon>
        <taxon>Salvator</taxon>
    </lineage>
</organism>
<dbReference type="InterPro" id="IPR007110">
    <property type="entry name" value="Ig-like_dom"/>
</dbReference>
<evidence type="ECO:0000313" key="8">
    <source>
        <dbReference type="Proteomes" id="UP000694421"/>
    </source>
</evidence>
<name>A0A8D0C4C6_SALMN</name>
<evidence type="ECO:0000256" key="2">
    <source>
        <dbReference type="ARBA" id="ARBA00022737"/>
    </source>
</evidence>
<comment type="similarity">
    <text evidence="1">Belongs to the protein kinase superfamily. CAMK Ser/Thr protein kinase family.</text>
</comment>
<evidence type="ECO:0000256" key="1">
    <source>
        <dbReference type="ARBA" id="ARBA00006692"/>
    </source>
</evidence>
<dbReference type="InterPro" id="IPR003598">
    <property type="entry name" value="Ig_sub2"/>
</dbReference>
<dbReference type="FunFam" id="2.60.40.10:FF:000145">
    <property type="entry name" value="Myosin light chain kinase, smooth muscle"/>
    <property type="match status" value="1"/>
</dbReference>
<dbReference type="AlphaFoldDB" id="A0A8D0C4C6"/>
<dbReference type="InterPro" id="IPR013098">
    <property type="entry name" value="Ig_I-set"/>
</dbReference>
<dbReference type="GO" id="GO:0005524">
    <property type="term" value="F:ATP binding"/>
    <property type="evidence" value="ECO:0007669"/>
    <property type="project" value="UniProtKB-KW"/>
</dbReference>
<dbReference type="InterPro" id="IPR036179">
    <property type="entry name" value="Ig-like_dom_sf"/>
</dbReference>
<dbReference type="SMART" id="SM00409">
    <property type="entry name" value="IG"/>
    <property type="match status" value="1"/>
</dbReference>
<reference evidence="7" key="2">
    <citation type="submission" date="2025-09" db="UniProtKB">
        <authorList>
            <consortium name="Ensembl"/>
        </authorList>
    </citation>
    <scope>IDENTIFICATION</scope>
</reference>
<reference evidence="7" key="1">
    <citation type="submission" date="2025-08" db="UniProtKB">
        <authorList>
            <consortium name="Ensembl"/>
        </authorList>
    </citation>
    <scope>IDENTIFICATION</scope>
</reference>
<dbReference type="InterPro" id="IPR013783">
    <property type="entry name" value="Ig-like_fold"/>
</dbReference>